<comment type="caution">
    <text evidence="1">The sequence shown here is derived from an EMBL/GenBank/DDBJ whole genome shotgun (WGS) entry which is preliminary data.</text>
</comment>
<evidence type="ECO:0000313" key="2">
    <source>
        <dbReference type="Proteomes" id="UP000830395"/>
    </source>
</evidence>
<dbReference type="Proteomes" id="UP000830395">
    <property type="component" value="Chromosome 27"/>
</dbReference>
<name>A0ACC5ZK47_9TELE</name>
<evidence type="ECO:0000313" key="1">
    <source>
        <dbReference type="EMBL" id="MCJ8748419.1"/>
    </source>
</evidence>
<sequence>MLGEKPSKSEMLRAQGGGHPGPGANPSQDTITHTFTPYRQFGNAKQPTAHGGNQRTRRKPLKHEASSAPSRAARWVARSS</sequence>
<proteinExistence type="predicted"/>
<gene>
    <name evidence="1" type="ORF">PDJAM_G00164590</name>
</gene>
<accession>A0ACC5ZK47</accession>
<dbReference type="EMBL" id="CM041001">
    <property type="protein sequence ID" value="MCJ8748419.1"/>
    <property type="molecule type" value="Genomic_DNA"/>
</dbReference>
<keyword evidence="2" id="KW-1185">Reference proteome</keyword>
<organism evidence="1 2">
    <name type="scientific">Pangasius djambal</name>
    <dbReference type="NCBI Taxonomy" id="1691987"/>
    <lineage>
        <taxon>Eukaryota</taxon>
        <taxon>Metazoa</taxon>
        <taxon>Chordata</taxon>
        <taxon>Craniata</taxon>
        <taxon>Vertebrata</taxon>
        <taxon>Euteleostomi</taxon>
        <taxon>Actinopterygii</taxon>
        <taxon>Neopterygii</taxon>
        <taxon>Teleostei</taxon>
        <taxon>Ostariophysi</taxon>
        <taxon>Siluriformes</taxon>
        <taxon>Pangasiidae</taxon>
        <taxon>Pangasius</taxon>
    </lineage>
</organism>
<protein>
    <submittedName>
        <fullName evidence="1">Uncharacterized protein</fullName>
    </submittedName>
</protein>
<reference evidence="1" key="1">
    <citation type="submission" date="2020-02" db="EMBL/GenBank/DDBJ databases">
        <title>Genome sequencing of the panga catfish, Pangasius djambal.</title>
        <authorList>
            <person name="Wen M."/>
            <person name="Zahm M."/>
            <person name="Roques C."/>
            <person name="Cabau C."/>
            <person name="Klopp C."/>
            <person name="Donnadieu C."/>
            <person name="Jouanno E."/>
            <person name="Avarre J.-C."/>
            <person name="Campet M."/>
            <person name="Ha T."/>
            <person name="Dugue R."/>
            <person name="Lampietro C."/>
            <person name="Louis A."/>
            <person name="Herpin A."/>
            <person name="Echchiki A."/>
            <person name="Berthelot C."/>
            <person name="Parey E."/>
            <person name="Roest-Crollius H."/>
            <person name="Braasch I."/>
            <person name="Postlethwait J.H."/>
            <person name="Bobe J."/>
            <person name="Montfort J."/>
            <person name="Bouchez O."/>
            <person name="Begum T."/>
            <person name="Schartl M."/>
            <person name="Gustiano R."/>
            <person name="Guiguen Y."/>
        </authorList>
    </citation>
    <scope>NUCLEOTIDE SEQUENCE</scope>
    <source>
        <strain evidence="1">Pdj_M5554</strain>
    </source>
</reference>